<reference evidence="4 5" key="1">
    <citation type="submission" date="2019-02" db="EMBL/GenBank/DDBJ databases">
        <title>Genome sequencing of the rare red list fungi Dentipellis fragilis.</title>
        <authorList>
            <person name="Buettner E."/>
            <person name="Kellner H."/>
        </authorList>
    </citation>
    <scope>NUCLEOTIDE SEQUENCE [LARGE SCALE GENOMIC DNA]</scope>
    <source>
        <strain evidence="4 5">DSM 105465</strain>
    </source>
</reference>
<feature type="region of interest" description="Disordered" evidence="2">
    <location>
        <begin position="975"/>
        <end position="994"/>
    </location>
</feature>
<dbReference type="AlphaFoldDB" id="A0A4Y9Y376"/>
<feature type="compositionally biased region" description="Low complexity" evidence="2">
    <location>
        <begin position="174"/>
        <end position="194"/>
    </location>
</feature>
<sequence length="994" mass="108136">MTWRTAANSRAYVQPPVESAVTRLLVSIKQLLESLTKWSTQKATEEQVSDVYVQLGNDFNAAVAAFAAYNIDMSELMGVPDELRGVLEDCLSEDANPKNLDKYLPKVRAIITGLLQGLRGKQSLFRQIVSGSRHRSDASGHSRSDSSRVSRSTRVSRRDTQSSTAGSEVGTVDGVPPSSAAPSSVGRRSTNSTSSRRREPSYGNAAPNGDDAFVGGFAPSLPVAPNADLISPAPDRSSGPPPQMRRYPSGPPPPEPPRSDTPPTSPPYRAAPVPQSPPVPTVQPPDPDKEATPVPPNRTSQVPSHVKRYSLVDKPLPPPTVVVDEVTPAPEDVPDRAGSMSPPPDTPPLDSLSAPGVASSLAALKKSDALERRASKRFSTYNISKMTGGPRERNGSGSGHPNRRSLAASNALTDGELAVLAEADEEESTPPPPERHATPTRSRSRSRGPAPVSRGPSPIREDEEEEPPVPPLPRIPLPETPKSKIKAKSPASSPARPPVQEVQDGPITAFLQVGREVKKSTIEPGLTLSSLRMLFLDKFAYNPGQDNFPAIYIRDPSSGVQYELEDMDEVKDKCLLSLNIEPLDQIKQHIDVQISGLAQELKDLRQAVTENRRASTILPMTQSLSDGNALPANAPRPTDRQLQTVARRLSRLVRDPSPPSQQAIVAQMTGQSLLQPQMTGASVMSDFSNRVVSDLKTQFDEVQNLRRDLGIMRQLYSEFMKQTKDSLGTLRTQTQKVRQMATGQVPGARAYIDTGKTKLDSRSQNVLTKMEELQDTVEMVKDDVLKRHISPKPSALKAIKEDVVTVATELESLKEHIKTIKPMWKKTWEEELQSIVEEQQFLNHQEEFLADLLEDHKAVIEVFGHVEKVISIRGSNAGRASRKPGFRPPLPEEGHGGLTTVMLEIKGAAVDPDRRMKAIAANQKNREKELAARSDDFEAELKGFVGGKKLKMTGGAEEIERVRQKRNDMTLKAMFTGSSSSGDLAGSDVASSGS</sequence>
<feature type="compositionally biased region" description="Low complexity" evidence="2">
    <location>
        <begin position="447"/>
        <end position="458"/>
    </location>
</feature>
<keyword evidence="5" id="KW-1185">Reference proteome</keyword>
<dbReference type="PANTHER" id="PTHR22741:SF10">
    <property type="entry name" value="COILED-COIL DOMAIN-CONTAINING PROTEIN CG32809"/>
    <property type="match status" value="1"/>
</dbReference>
<dbReference type="InterPro" id="IPR056279">
    <property type="entry name" value="Aip3p_Bud6_N"/>
</dbReference>
<feature type="compositionally biased region" description="Pro residues" evidence="2">
    <location>
        <begin position="274"/>
        <end position="285"/>
    </location>
</feature>
<evidence type="ECO:0000313" key="4">
    <source>
        <dbReference type="EMBL" id="TFY56233.1"/>
    </source>
</evidence>
<feature type="compositionally biased region" description="Basic and acidic residues" evidence="2">
    <location>
        <begin position="134"/>
        <end position="148"/>
    </location>
</feature>
<feature type="compositionally biased region" description="Pro residues" evidence="2">
    <location>
        <begin position="468"/>
        <end position="479"/>
    </location>
</feature>
<feature type="compositionally biased region" description="Low complexity" evidence="2">
    <location>
        <begin position="348"/>
        <end position="364"/>
    </location>
</feature>
<gene>
    <name evidence="4" type="ORF">EVG20_g9010</name>
</gene>
<proteinExistence type="predicted"/>
<dbReference type="GO" id="GO:0051286">
    <property type="term" value="C:cell tip"/>
    <property type="evidence" value="ECO:0007669"/>
    <property type="project" value="TreeGrafter"/>
</dbReference>
<dbReference type="GO" id="GO:0005737">
    <property type="term" value="C:cytoplasm"/>
    <property type="evidence" value="ECO:0007669"/>
    <property type="project" value="TreeGrafter"/>
</dbReference>
<organism evidence="4 5">
    <name type="scientific">Dentipellis fragilis</name>
    <dbReference type="NCBI Taxonomy" id="205917"/>
    <lineage>
        <taxon>Eukaryota</taxon>
        <taxon>Fungi</taxon>
        <taxon>Dikarya</taxon>
        <taxon>Basidiomycota</taxon>
        <taxon>Agaricomycotina</taxon>
        <taxon>Agaricomycetes</taxon>
        <taxon>Russulales</taxon>
        <taxon>Hericiaceae</taxon>
        <taxon>Dentipellis</taxon>
    </lineage>
</organism>
<feature type="domain" description="Actin interacting protein 3 C-terminal" evidence="3">
    <location>
        <begin position="510"/>
        <end position="968"/>
    </location>
</feature>
<dbReference type="EMBL" id="SEOQ01000845">
    <property type="protein sequence ID" value="TFY56233.1"/>
    <property type="molecule type" value="Genomic_DNA"/>
</dbReference>
<feature type="compositionally biased region" description="Low complexity" evidence="2">
    <location>
        <begin position="977"/>
        <end position="994"/>
    </location>
</feature>
<feature type="compositionally biased region" description="Pro residues" evidence="2">
    <location>
        <begin position="239"/>
        <end position="266"/>
    </location>
</feature>
<dbReference type="InterPro" id="IPR022782">
    <property type="entry name" value="AIP3-like_C"/>
</dbReference>
<dbReference type="Pfam" id="PF23153">
    <property type="entry name" value="Aip3p_Bud6_N"/>
    <property type="match status" value="1"/>
</dbReference>
<accession>A0A4Y9Y376</accession>
<dbReference type="Gene3D" id="1.20.58.1540">
    <property type="entry name" value="Actin interacting protein 3, C-terminal domain"/>
    <property type="match status" value="1"/>
</dbReference>
<comment type="caution">
    <text evidence="4">The sequence shown here is derived from an EMBL/GenBank/DDBJ whole genome shotgun (WGS) entry which is preliminary data.</text>
</comment>
<evidence type="ECO:0000256" key="2">
    <source>
        <dbReference type="SAM" id="MobiDB-lite"/>
    </source>
</evidence>
<dbReference type="Proteomes" id="UP000298327">
    <property type="component" value="Unassembled WGS sequence"/>
</dbReference>
<dbReference type="PANTHER" id="PTHR22741">
    <property type="entry name" value="P140CAP/SNIP-RELATED"/>
    <property type="match status" value="1"/>
</dbReference>
<dbReference type="STRING" id="205917.A0A4Y9Y376"/>
<protein>
    <recommendedName>
        <fullName evidence="3">Actin interacting protein 3 C-terminal domain-containing protein</fullName>
    </recommendedName>
</protein>
<dbReference type="OrthoDB" id="783096at2759"/>
<dbReference type="GO" id="GO:0005519">
    <property type="term" value="F:cytoskeletal regulatory protein binding"/>
    <property type="evidence" value="ECO:0007669"/>
    <property type="project" value="InterPro"/>
</dbReference>
<feature type="region of interest" description="Disordered" evidence="2">
    <location>
        <begin position="618"/>
        <end position="640"/>
    </location>
</feature>
<dbReference type="Pfam" id="PF03915">
    <property type="entry name" value="AIP3"/>
    <property type="match status" value="1"/>
</dbReference>
<evidence type="ECO:0000313" key="5">
    <source>
        <dbReference type="Proteomes" id="UP000298327"/>
    </source>
</evidence>
<name>A0A4Y9Y376_9AGAM</name>
<feature type="compositionally biased region" description="Low complexity" evidence="2">
    <location>
        <begin position="321"/>
        <end position="330"/>
    </location>
</feature>
<evidence type="ECO:0000259" key="3">
    <source>
        <dbReference type="SMART" id="SM00806"/>
    </source>
</evidence>
<feature type="region of interest" description="Disordered" evidence="2">
    <location>
        <begin position="129"/>
        <end position="503"/>
    </location>
</feature>
<keyword evidence="1" id="KW-0175">Coiled coil</keyword>
<dbReference type="SMART" id="SM00806">
    <property type="entry name" value="AIP3"/>
    <property type="match status" value="1"/>
</dbReference>
<evidence type="ECO:0000256" key="1">
    <source>
        <dbReference type="ARBA" id="ARBA00023054"/>
    </source>
</evidence>
<dbReference type="GO" id="GO:0030010">
    <property type="term" value="P:establishment of cell polarity"/>
    <property type="evidence" value="ECO:0007669"/>
    <property type="project" value="TreeGrafter"/>
</dbReference>
<dbReference type="InterPro" id="IPR005613">
    <property type="entry name" value="AIP3_C"/>
</dbReference>
<dbReference type="InterPro" id="IPR051825">
    <property type="entry name" value="SRCIN1"/>
</dbReference>